<keyword evidence="11" id="KW-1185">Reference proteome</keyword>
<keyword evidence="3" id="KW-0285">Flavoprotein</keyword>
<accession>A0A444ZDX7</accession>
<feature type="domain" description="FAD-binding PCMH-type" evidence="9">
    <location>
        <begin position="74"/>
        <end position="248"/>
    </location>
</feature>
<dbReference type="InterPro" id="IPR016167">
    <property type="entry name" value="FAD-bd_PCMH_sub1"/>
</dbReference>
<dbReference type="GO" id="GO:1901696">
    <property type="term" value="P:cannabinoid biosynthetic process"/>
    <property type="evidence" value="ECO:0007669"/>
    <property type="project" value="UniProtKB-ARBA"/>
</dbReference>
<organism evidence="10 11">
    <name type="scientific">Arachis hypogaea</name>
    <name type="common">Peanut</name>
    <dbReference type="NCBI Taxonomy" id="3818"/>
    <lineage>
        <taxon>Eukaryota</taxon>
        <taxon>Viridiplantae</taxon>
        <taxon>Streptophyta</taxon>
        <taxon>Embryophyta</taxon>
        <taxon>Tracheophyta</taxon>
        <taxon>Spermatophyta</taxon>
        <taxon>Magnoliopsida</taxon>
        <taxon>eudicotyledons</taxon>
        <taxon>Gunneridae</taxon>
        <taxon>Pentapetalae</taxon>
        <taxon>rosids</taxon>
        <taxon>fabids</taxon>
        <taxon>Fabales</taxon>
        <taxon>Fabaceae</taxon>
        <taxon>Papilionoideae</taxon>
        <taxon>50 kb inversion clade</taxon>
        <taxon>dalbergioids sensu lato</taxon>
        <taxon>Dalbergieae</taxon>
        <taxon>Pterocarpus clade</taxon>
        <taxon>Arachis</taxon>
    </lineage>
</organism>
<dbReference type="STRING" id="3818.A0A444ZDX7"/>
<dbReference type="AlphaFoldDB" id="A0A444ZDX7"/>
<dbReference type="InterPro" id="IPR016169">
    <property type="entry name" value="FAD-bd_PCMH_sub2"/>
</dbReference>
<proteinExistence type="inferred from homology"/>
<keyword evidence="6" id="KW-1015">Disulfide bond</keyword>
<dbReference type="Pfam" id="PF01565">
    <property type="entry name" value="FAD_binding_4"/>
    <property type="match status" value="2"/>
</dbReference>
<comment type="caution">
    <text evidence="10">The sequence shown here is derived from an EMBL/GenBank/DDBJ whole genome shotgun (WGS) entry which is preliminary data.</text>
</comment>
<dbReference type="Gene3D" id="3.30.465.10">
    <property type="match status" value="2"/>
</dbReference>
<evidence type="ECO:0000256" key="2">
    <source>
        <dbReference type="ARBA" id="ARBA00005466"/>
    </source>
</evidence>
<dbReference type="Pfam" id="PF08031">
    <property type="entry name" value="BBE"/>
    <property type="match status" value="2"/>
</dbReference>
<dbReference type="InterPro" id="IPR036318">
    <property type="entry name" value="FAD-bd_PCMH-like_sf"/>
</dbReference>
<evidence type="ECO:0000256" key="5">
    <source>
        <dbReference type="ARBA" id="ARBA00022827"/>
    </source>
</evidence>
<comment type="cofactor">
    <cofactor evidence="1">
        <name>FAD</name>
        <dbReference type="ChEBI" id="CHEBI:57692"/>
    </cofactor>
</comment>
<feature type="signal peptide" evidence="8">
    <location>
        <begin position="1"/>
        <end position="23"/>
    </location>
</feature>
<keyword evidence="5" id="KW-0274">FAD</keyword>
<evidence type="ECO:0000313" key="11">
    <source>
        <dbReference type="Proteomes" id="UP000289738"/>
    </source>
</evidence>
<reference evidence="10 11" key="1">
    <citation type="submission" date="2019-01" db="EMBL/GenBank/DDBJ databases">
        <title>Sequencing of cultivated peanut Arachis hypogaea provides insights into genome evolution and oil improvement.</title>
        <authorList>
            <person name="Chen X."/>
        </authorList>
    </citation>
    <scope>NUCLEOTIDE SEQUENCE [LARGE SCALE GENOMIC DNA]</scope>
    <source>
        <strain evidence="11">cv. Fuhuasheng</strain>
        <tissue evidence="10">Leaves</tissue>
    </source>
</reference>
<dbReference type="Gene3D" id="3.30.43.10">
    <property type="entry name" value="Uridine Diphospho-n-acetylenolpyruvylglucosamine Reductase, domain 2"/>
    <property type="match status" value="2"/>
</dbReference>
<dbReference type="Gene3D" id="3.40.462.20">
    <property type="match status" value="2"/>
</dbReference>
<evidence type="ECO:0000256" key="8">
    <source>
        <dbReference type="SAM" id="SignalP"/>
    </source>
</evidence>
<feature type="domain" description="FAD-binding PCMH-type" evidence="9">
    <location>
        <begin position="621"/>
        <end position="797"/>
    </location>
</feature>
<name>A0A444ZDX7_ARAHY</name>
<evidence type="ECO:0000256" key="1">
    <source>
        <dbReference type="ARBA" id="ARBA00001974"/>
    </source>
</evidence>
<keyword evidence="7" id="KW-0325">Glycoprotein</keyword>
<dbReference type="InterPro" id="IPR012951">
    <property type="entry name" value="BBE"/>
</dbReference>
<evidence type="ECO:0000256" key="7">
    <source>
        <dbReference type="ARBA" id="ARBA00023180"/>
    </source>
</evidence>
<dbReference type="EMBL" id="SDMP01000014">
    <property type="protein sequence ID" value="RYR12396.1"/>
    <property type="molecule type" value="Genomic_DNA"/>
</dbReference>
<evidence type="ECO:0000259" key="9">
    <source>
        <dbReference type="PROSITE" id="PS51387"/>
    </source>
</evidence>
<dbReference type="Proteomes" id="UP000289738">
    <property type="component" value="Chromosome B04"/>
</dbReference>
<comment type="similarity">
    <text evidence="2">Belongs to the oxygen-dependent FAD-linked oxidoreductase family.</text>
</comment>
<dbReference type="PROSITE" id="PS51387">
    <property type="entry name" value="FAD_PCMH"/>
    <property type="match status" value="2"/>
</dbReference>
<dbReference type="InterPro" id="IPR006094">
    <property type="entry name" value="Oxid_FAD_bind_N"/>
</dbReference>
<dbReference type="InterPro" id="IPR016166">
    <property type="entry name" value="FAD-bd_PCMH"/>
</dbReference>
<gene>
    <name evidence="10" type="ORF">Ahy_B04g069936</name>
</gene>
<dbReference type="PANTHER" id="PTHR32448">
    <property type="entry name" value="OS08G0158400 PROTEIN"/>
    <property type="match status" value="1"/>
</dbReference>
<evidence type="ECO:0000256" key="6">
    <source>
        <dbReference type="ARBA" id="ARBA00023157"/>
    </source>
</evidence>
<evidence type="ECO:0000256" key="4">
    <source>
        <dbReference type="ARBA" id="ARBA00022729"/>
    </source>
</evidence>
<protein>
    <recommendedName>
        <fullName evidence="9">FAD-binding PCMH-type domain-containing protein</fullName>
    </recommendedName>
</protein>
<dbReference type="SUPFAM" id="SSF56176">
    <property type="entry name" value="FAD-binding/transporter-associated domain-like"/>
    <property type="match status" value="2"/>
</dbReference>
<feature type="chain" id="PRO_5019139386" description="FAD-binding PCMH-type domain-containing protein" evidence="8">
    <location>
        <begin position="24"/>
        <end position="1118"/>
    </location>
</feature>
<evidence type="ECO:0000313" key="10">
    <source>
        <dbReference type="EMBL" id="RYR12396.1"/>
    </source>
</evidence>
<sequence>MELLTATILLLLSSSLPFSFSSAHKTFIHCLVNHSSSFSSSSHPITESIFTPNNPSFSYVLQSNIRNLRFNTSTTRKPFLIITALHASHVQAAVVCAQRHHMLMKIRSGGHDYEGVSYVAESPFFILDMFNLRSIDVDIETETAWVQSGATLGELYYTIGEKSKTHGFPAGVCPTVGVGGHIGGGGYGNMLRKFGLAVDHVIDAQVVDVQGRLLDRESMGEDLFWAIRGGGGASFCVVIAYKIKLVRVPEIVTVFHVKKTLEQNATDIIYTWQHVAPNIDNNLFIRLIMDVVNSTQNVTKTVRANFLSLFLGDSKSLVSLMNVNFPQLGLKQQDCIETTWLQSTVIYWSDINPSTPLEVLLHRDLPSDYFKMKSDYVNKPISKVGLEGIWKKMIELKDTKLYFTPYGGRMNEIPSNATPFPYRGGTLWMVEYIANWFEPGKDVADYYMNLARKLHKHMTPFVSMNPRGAYYNYKDFDLGINHYGKSSYVEGMVYGYQYFNDNFNRLVQIKTMVDPANFFRNEQSIPVVPYEMYKTKMEPILSPKPMLWFLSTLVFLSSLPCSSATYSAAEFNTSFIHCLINTTSDSSSSHPITESIFTPNNASFSSVLQSYIRNLRFNTSTTKKPLLIITALHVSHVQASILCAQKHNMLMKIRSGGHDYEGVSYVTHNHVPFFILDMFNLRSIEIDIETETAWVQVGATLGELYYNIVHKSKIHGFPAGVGPNVGVGGHLSGGGYGNMMRKYGLSVDNVLDAQILDVQGRLLDRDSMGEDLFWAIRGGGGASFGVVLSYKIKLVRVPETVTVFQVPRTLEQNATELVYNWQYFAPNTDPNLFIRLILEVANGAETLTKTIRATFVAMFLGDSKSLVSLMNETFPQMGLRQQDCIETTWLKSVLFWDNMDISTTPVEILLERTPQYTLKHLKRKSDYVRKPISKAGWEGIWKKMIELENGAMYFNPYGGRMAEIPSNATPIPHRAGNLWKIQYHANWNQKGKEVEDQYINMIRELHRYMAAFVSKNPRQAYFNYKDLDLGINYHGKNSYYQGRVYGYEYFKDNFNRLVQIKTKVDPNNFFRNEQSVPVISYMGSVRIESEKSLLYTLLFLLVLSLVFESKNYIFREEC</sequence>
<dbReference type="FunFam" id="3.30.43.10:FF:000004">
    <property type="entry name" value="Berberine bridge enzyme-like 15"/>
    <property type="match status" value="2"/>
</dbReference>
<keyword evidence="4 8" id="KW-0732">Signal</keyword>
<dbReference type="GO" id="GO:0071949">
    <property type="term" value="F:FAD binding"/>
    <property type="evidence" value="ECO:0007669"/>
    <property type="project" value="InterPro"/>
</dbReference>
<evidence type="ECO:0000256" key="3">
    <source>
        <dbReference type="ARBA" id="ARBA00022630"/>
    </source>
</evidence>
<dbReference type="GO" id="GO:0016491">
    <property type="term" value="F:oxidoreductase activity"/>
    <property type="evidence" value="ECO:0007669"/>
    <property type="project" value="InterPro"/>
</dbReference>